<protein>
    <submittedName>
        <fullName evidence="1">Uncharacterized protein</fullName>
    </submittedName>
</protein>
<dbReference type="Proteomes" id="UP001281761">
    <property type="component" value="Unassembled WGS sequence"/>
</dbReference>
<comment type="caution">
    <text evidence="1">The sequence shown here is derived from an EMBL/GenBank/DDBJ whole genome shotgun (WGS) entry which is preliminary data.</text>
</comment>
<accession>A0ABQ9Y032</accession>
<gene>
    <name evidence="1" type="ORF">BLNAU_7869</name>
</gene>
<keyword evidence="2" id="KW-1185">Reference proteome</keyword>
<sequence>MEWRTDKENSENPEIHTDSVRLSCSSLYSNVPPIFYAPKTPPRPVNNLDMYPPYPYDEYSEYFFRKQKVNTPPWMLRFPYKLKTLPNNLSLFQNSPQIGLETKEGEIIKPDHAALCQASSNDRWFTPPFLIQSMVDMTQQPIDLDPASEPSAQKLVCAKEFWSYGSLEREWCGNVVFLNPPFSGVGSFVPYALSQYYKGKMRELFIIARMARLRNGFILSGFRKNAGR</sequence>
<evidence type="ECO:0000313" key="1">
    <source>
        <dbReference type="EMBL" id="KAK2957039.1"/>
    </source>
</evidence>
<organism evidence="1 2">
    <name type="scientific">Blattamonas nauphoetae</name>
    <dbReference type="NCBI Taxonomy" id="2049346"/>
    <lineage>
        <taxon>Eukaryota</taxon>
        <taxon>Metamonada</taxon>
        <taxon>Preaxostyla</taxon>
        <taxon>Oxymonadida</taxon>
        <taxon>Blattamonas</taxon>
    </lineage>
</organism>
<name>A0ABQ9Y032_9EUKA</name>
<reference evidence="1 2" key="1">
    <citation type="journal article" date="2022" name="bioRxiv">
        <title>Genomics of Preaxostyla Flagellates Illuminates Evolutionary Transitions and the Path Towards Mitochondrial Loss.</title>
        <authorList>
            <person name="Novak L.V.F."/>
            <person name="Treitli S.C."/>
            <person name="Pyrih J."/>
            <person name="Halakuc P."/>
            <person name="Pipaliya S.V."/>
            <person name="Vacek V."/>
            <person name="Brzon O."/>
            <person name="Soukal P."/>
            <person name="Eme L."/>
            <person name="Dacks J.B."/>
            <person name="Karnkowska A."/>
            <person name="Elias M."/>
            <person name="Hampl V."/>
        </authorList>
    </citation>
    <scope>NUCLEOTIDE SEQUENCE [LARGE SCALE GENOMIC DNA]</scope>
    <source>
        <strain evidence="1">NAU3</strain>
        <tissue evidence="1">Gut</tissue>
    </source>
</reference>
<evidence type="ECO:0000313" key="2">
    <source>
        <dbReference type="Proteomes" id="UP001281761"/>
    </source>
</evidence>
<dbReference type="EMBL" id="JARBJD010000049">
    <property type="protein sequence ID" value="KAK2957039.1"/>
    <property type="molecule type" value="Genomic_DNA"/>
</dbReference>
<proteinExistence type="predicted"/>